<dbReference type="InterPro" id="IPR003810">
    <property type="entry name" value="Mntp/YtaF"/>
</dbReference>
<dbReference type="EMBL" id="JAUSUQ010000002">
    <property type="protein sequence ID" value="MDQ0337841.1"/>
    <property type="molecule type" value="Genomic_DNA"/>
</dbReference>
<proteinExistence type="predicted"/>
<keyword evidence="3 5" id="KW-1133">Transmembrane helix</keyword>
<evidence type="ECO:0000313" key="7">
    <source>
        <dbReference type="Proteomes" id="UP001232445"/>
    </source>
</evidence>
<feature type="transmembrane region" description="Helical" evidence="5">
    <location>
        <begin position="168"/>
        <end position="185"/>
    </location>
</feature>
<evidence type="ECO:0000313" key="6">
    <source>
        <dbReference type="EMBL" id="MDQ0337841.1"/>
    </source>
</evidence>
<keyword evidence="2 5" id="KW-0812">Transmembrane</keyword>
<evidence type="ECO:0000256" key="4">
    <source>
        <dbReference type="ARBA" id="ARBA00023136"/>
    </source>
</evidence>
<feature type="transmembrane region" description="Helical" evidence="5">
    <location>
        <begin position="69"/>
        <end position="86"/>
    </location>
</feature>
<feature type="transmembrane region" description="Helical" evidence="5">
    <location>
        <begin position="142"/>
        <end position="162"/>
    </location>
</feature>
<dbReference type="Proteomes" id="UP001232445">
    <property type="component" value="Unassembled WGS sequence"/>
</dbReference>
<dbReference type="Pfam" id="PF02659">
    <property type="entry name" value="Mntp"/>
    <property type="match status" value="2"/>
</dbReference>
<evidence type="ECO:0000256" key="3">
    <source>
        <dbReference type="ARBA" id="ARBA00022989"/>
    </source>
</evidence>
<dbReference type="PANTHER" id="PTHR35529:SF2">
    <property type="entry name" value="SPORULATION PROTEIN YTAF-RELATED"/>
    <property type="match status" value="1"/>
</dbReference>
<accession>A0ABU0CN51</accession>
<keyword evidence="7" id="KW-1185">Reference proteome</keyword>
<dbReference type="PANTHER" id="PTHR35529">
    <property type="entry name" value="MANGANESE EFFLUX PUMP MNTP-RELATED"/>
    <property type="match status" value="1"/>
</dbReference>
<gene>
    <name evidence="6" type="ORF">J2S00_000624</name>
</gene>
<name>A0ABU0CN51_9BACI</name>
<evidence type="ECO:0000256" key="5">
    <source>
        <dbReference type="SAM" id="Phobius"/>
    </source>
</evidence>
<dbReference type="RefSeq" id="WP_307335285.1">
    <property type="nucleotide sequence ID" value="NZ_JAUSUQ010000002.1"/>
</dbReference>
<keyword evidence="1" id="KW-1003">Cell membrane</keyword>
<dbReference type="InterPro" id="IPR014205">
    <property type="entry name" value="Spore_YtaF"/>
</dbReference>
<evidence type="ECO:0000256" key="2">
    <source>
        <dbReference type="ARBA" id="ARBA00022692"/>
    </source>
</evidence>
<feature type="transmembrane region" description="Helical" evidence="5">
    <location>
        <begin position="37"/>
        <end position="63"/>
    </location>
</feature>
<reference evidence="6 7" key="1">
    <citation type="submission" date="2023-07" db="EMBL/GenBank/DDBJ databases">
        <title>Genomic Encyclopedia of Type Strains, Phase IV (KMG-IV): sequencing the most valuable type-strain genomes for metagenomic binning, comparative biology and taxonomic classification.</title>
        <authorList>
            <person name="Goeker M."/>
        </authorList>
    </citation>
    <scope>NUCLEOTIDE SEQUENCE [LARGE SCALE GENOMIC DNA]</scope>
    <source>
        <strain evidence="6 7">DSM 17740</strain>
    </source>
</reference>
<feature type="transmembrane region" description="Helical" evidence="5">
    <location>
        <begin position="197"/>
        <end position="215"/>
    </location>
</feature>
<keyword evidence="4 5" id="KW-0472">Membrane</keyword>
<sequence length="218" mass="23711">MVQFVSLIVLAFAVSLDSFGVGMTYGLRKVHIPVRSILIIALCSFSMIFVATGVAQGIMIFLSPRWAEWLGGIILIGLGLWALYHVSKSKDHGHSLVTVSEEPHDKTIWTLELNKIGIVIQVLRKPMVADMDRSGVISGSEALILGFALSLDAFGAGLGAALMGYIPWLTAVCIGVMSSLFVFLGMRFGTLFADLKWVNRLIYLPAIILISFGLIKLL</sequence>
<organism evidence="6 7">
    <name type="scientific">Caldalkalibacillus uzonensis</name>
    <dbReference type="NCBI Taxonomy" id="353224"/>
    <lineage>
        <taxon>Bacteria</taxon>
        <taxon>Bacillati</taxon>
        <taxon>Bacillota</taxon>
        <taxon>Bacilli</taxon>
        <taxon>Bacillales</taxon>
        <taxon>Bacillaceae</taxon>
        <taxon>Caldalkalibacillus</taxon>
    </lineage>
</organism>
<evidence type="ECO:0000256" key="1">
    <source>
        <dbReference type="ARBA" id="ARBA00022475"/>
    </source>
</evidence>
<protein>
    <submittedName>
        <fullName evidence="6">Sporulation protein YtaF</fullName>
    </submittedName>
</protein>
<comment type="caution">
    <text evidence="6">The sequence shown here is derived from an EMBL/GenBank/DDBJ whole genome shotgun (WGS) entry which is preliminary data.</text>
</comment>
<feature type="transmembrane region" description="Helical" evidence="5">
    <location>
        <begin position="6"/>
        <end position="25"/>
    </location>
</feature>
<dbReference type="NCBIfam" id="TIGR02840">
    <property type="entry name" value="spore_YtaF"/>
    <property type="match status" value="1"/>
</dbReference>